<dbReference type="InterPro" id="IPR005945">
    <property type="entry name" value="Pro_imino_pep"/>
</dbReference>
<evidence type="ECO:0000259" key="5">
    <source>
        <dbReference type="Pfam" id="PF00561"/>
    </source>
</evidence>
<organism evidence="6 7">
    <name type="scientific">Pontibacter indicus</name>
    <dbReference type="NCBI Taxonomy" id="1317125"/>
    <lineage>
        <taxon>Bacteria</taxon>
        <taxon>Pseudomonadati</taxon>
        <taxon>Bacteroidota</taxon>
        <taxon>Cytophagia</taxon>
        <taxon>Cytophagales</taxon>
        <taxon>Hymenobacteraceae</taxon>
        <taxon>Pontibacter</taxon>
    </lineage>
</organism>
<dbReference type="STRING" id="1317125.SAMN05444128_1292"/>
<dbReference type="Proteomes" id="UP000187181">
    <property type="component" value="Unassembled WGS sequence"/>
</dbReference>
<dbReference type="InterPro" id="IPR029058">
    <property type="entry name" value="AB_hydrolase_fold"/>
</dbReference>
<keyword evidence="7" id="KW-1185">Reference proteome</keyword>
<dbReference type="Pfam" id="PF00561">
    <property type="entry name" value="Abhydrolase_1"/>
    <property type="match status" value="1"/>
</dbReference>
<dbReference type="Gene3D" id="3.40.50.1820">
    <property type="entry name" value="alpha/beta hydrolase"/>
    <property type="match status" value="1"/>
</dbReference>
<reference evidence="7" key="1">
    <citation type="submission" date="2017-01" db="EMBL/GenBank/DDBJ databases">
        <authorList>
            <person name="Varghese N."/>
            <person name="Submissions S."/>
        </authorList>
    </citation>
    <scope>NUCLEOTIDE SEQUENCE [LARGE SCALE GENOMIC DNA]</scope>
    <source>
        <strain evidence="7">LP100</strain>
    </source>
</reference>
<gene>
    <name evidence="6" type="ORF">SAMN05444128_1292</name>
</gene>
<feature type="active site" description="Nucleophile" evidence="4">
    <location>
        <position position="146"/>
    </location>
</feature>
<evidence type="ECO:0000256" key="1">
    <source>
        <dbReference type="ARBA" id="ARBA00010088"/>
    </source>
</evidence>
<evidence type="ECO:0000313" key="6">
    <source>
        <dbReference type="EMBL" id="SIT83643.1"/>
    </source>
</evidence>
<protein>
    <submittedName>
        <fullName evidence="6">Proline iminopeptidase</fullName>
    </submittedName>
</protein>
<dbReference type="EMBL" id="FTPP01000001">
    <property type="protein sequence ID" value="SIT83643.1"/>
    <property type="molecule type" value="Genomic_DNA"/>
</dbReference>
<dbReference type="SUPFAM" id="SSF53474">
    <property type="entry name" value="alpha/beta-Hydrolases"/>
    <property type="match status" value="1"/>
</dbReference>
<dbReference type="AlphaFoldDB" id="A0A1R3WZQ5"/>
<dbReference type="InterPro" id="IPR002410">
    <property type="entry name" value="Peptidase_S33"/>
</dbReference>
<feature type="active site" description="Proton donor" evidence="4">
    <location>
        <position position="317"/>
    </location>
</feature>
<dbReference type="GO" id="GO:0008233">
    <property type="term" value="F:peptidase activity"/>
    <property type="evidence" value="ECO:0007669"/>
    <property type="project" value="InterPro"/>
</dbReference>
<evidence type="ECO:0000256" key="4">
    <source>
        <dbReference type="PIRSR" id="PIRSR005539-1"/>
    </source>
</evidence>
<dbReference type="GO" id="GO:0016020">
    <property type="term" value="C:membrane"/>
    <property type="evidence" value="ECO:0007669"/>
    <property type="project" value="TreeGrafter"/>
</dbReference>
<dbReference type="InterPro" id="IPR000073">
    <property type="entry name" value="AB_hydrolase_1"/>
</dbReference>
<proteinExistence type="inferred from homology"/>
<dbReference type="RefSeq" id="WP_076666750.1">
    <property type="nucleotide sequence ID" value="NZ_FTPP01000001.1"/>
</dbReference>
<evidence type="ECO:0000313" key="7">
    <source>
        <dbReference type="Proteomes" id="UP000187181"/>
    </source>
</evidence>
<feature type="domain" description="AB hydrolase-1" evidence="5">
    <location>
        <begin position="69"/>
        <end position="323"/>
    </location>
</feature>
<feature type="active site" evidence="4">
    <location>
        <position position="290"/>
    </location>
</feature>
<name>A0A1R3WZQ5_9BACT</name>
<dbReference type="OrthoDB" id="9796770at2"/>
<dbReference type="NCBIfam" id="TIGR01250">
    <property type="entry name" value="pro_imino_pep_2"/>
    <property type="match status" value="1"/>
</dbReference>
<dbReference type="PIRSF" id="PIRSF005539">
    <property type="entry name" value="Pept_S33_TRI_F1"/>
    <property type="match status" value="1"/>
</dbReference>
<sequence length="343" mass="39449">MQTRFSMRQLSPVASENASTSIPSVADYHNYTGTDHELSGGARRITIHTPKGDFFVWTKRVGNNPTMKLLLLHGGPGGTHEAFECFHSYLPKAGIEYYYYDQLGSHYSDKPDDTSLWEIDRFVEEVEQVRQALQLDKSNFYLLGHSWGGILAMEYALKYQQHLKGLIISNMMSSVPAYNRYADEVLGPQMPAEVLAEIKQIEAANDFENPRYMELLLPHFYTRHALRMPLEEWPDPALRMLDHMNQQVYLQMQGPSEFGIRGNASLLNWDRSQDLPKINVPTLTIGGQHDTMDPQHMEWMATQFPDGRYHHCPEGSHMAFYDDQKMYFEGLVKFMKEVDQVGS</sequence>
<dbReference type="InterPro" id="IPR050266">
    <property type="entry name" value="AB_hydrolase_sf"/>
</dbReference>
<dbReference type="PANTHER" id="PTHR43798:SF27">
    <property type="entry name" value="HYDROLASE ALPHA_BETA HYDROLASE FOLD FAMILY"/>
    <property type="match status" value="1"/>
</dbReference>
<evidence type="ECO:0000256" key="3">
    <source>
        <dbReference type="PIRNR" id="PIRNR005539"/>
    </source>
</evidence>
<keyword evidence="2 3" id="KW-0378">Hydrolase</keyword>
<comment type="similarity">
    <text evidence="1 3">Belongs to the peptidase S33 family.</text>
</comment>
<dbReference type="PRINTS" id="PR00793">
    <property type="entry name" value="PROAMNOPTASE"/>
</dbReference>
<evidence type="ECO:0000256" key="2">
    <source>
        <dbReference type="ARBA" id="ARBA00022801"/>
    </source>
</evidence>
<accession>A0A1R3WZQ5</accession>
<dbReference type="GO" id="GO:0006508">
    <property type="term" value="P:proteolysis"/>
    <property type="evidence" value="ECO:0007669"/>
    <property type="project" value="InterPro"/>
</dbReference>
<dbReference type="PANTHER" id="PTHR43798">
    <property type="entry name" value="MONOACYLGLYCEROL LIPASE"/>
    <property type="match status" value="1"/>
</dbReference>